<dbReference type="EC" id="1.1.1.45" evidence="9"/>
<dbReference type="InterPro" id="IPR006108">
    <property type="entry name" value="3HC_DH_C"/>
</dbReference>
<evidence type="ECO:0000256" key="4">
    <source>
        <dbReference type="ARBA" id="ARBA00011738"/>
    </source>
</evidence>
<accession>H5Y5B0</accession>
<dbReference type="AlphaFoldDB" id="H5Y5B0"/>
<dbReference type="STRING" id="768710.DesyoDRAFT_3331"/>
<keyword evidence="8" id="KW-0520">NAD</keyword>
<evidence type="ECO:0000313" key="15">
    <source>
        <dbReference type="Proteomes" id="UP000005104"/>
    </source>
</evidence>
<evidence type="ECO:0000256" key="1">
    <source>
        <dbReference type="ARBA" id="ARBA00004496"/>
    </source>
</evidence>
<organism evidence="14 15">
    <name type="scientific">Desulfosporosinus youngiae DSM 17734</name>
    <dbReference type="NCBI Taxonomy" id="768710"/>
    <lineage>
        <taxon>Bacteria</taxon>
        <taxon>Bacillati</taxon>
        <taxon>Bacillota</taxon>
        <taxon>Clostridia</taxon>
        <taxon>Eubacteriales</taxon>
        <taxon>Desulfitobacteriaceae</taxon>
        <taxon>Desulfosporosinus</taxon>
    </lineage>
</organism>
<keyword evidence="7" id="KW-0560">Oxidoreductase</keyword>
<reference evidence="14 15" key="1">
    <citation type="submission" date="2011-11" db="EMBL/GenBank/DDBJ databases">
        <title>The Noncontiguous Finished genome of Desulfosporosinus youngiae DSM 17734.</title>
        <authorList>
            <consortium name="US DOE Joint Genome Institute (JGI-PGF)"/>
            <person name="Lucas S."/>
            <person name="Han J."/>
            <person name="Lapidus A."/>
            <person name="Cheng J.-F."/>
            <person name="Goodwin L."/>
            <person name="Pitluck S."/>
            <person name="Peters L."/>
            <person name="Ovchinnikova G."/>
            <person name="Lu M."/>
            <person name="Land M.L."/>
            <person name="Hauser L."/>
            <person name="Pester M."/>
            <person name="Spring S."/>
            <person name="Ollivier B."/>
            <person name="Rattei T."/>
            <person name="Klenk H.-P."/>
            <person name="Wagner M."/>
            <person name="Loy A."/>
            <person name="Woyke T.J."/>
        </authorList>
    </citation>
    <scope>NUCLEOTIDE SEQUENCE [LARGE SCALE GENOMIC DNA]</scope>
    <source>
        <strain evidence="14 15">DSM 17734</strain>
    </source>
</reference>
<evidence type="ECO:0000256" key="6">
    <source>
        <dbReference type="ARBA" id="ARBA00022553"/>
    </source>
</evidence>
<comment type="subunit">
    <text evidence="4">Homodimer.</text>
</comment>
<evidence type="ECO:0000256" key="3">
    <source>
        <dbReference type="ARBA" id="ARBA00009463"/>
    </source>
</evidence>
<evidence type="ECO:0000256" key="5">
    <source>
        <dbReference type="ARBA" id="ARBA00022490"/>
    </source>
</evidence>
<evidence type="ECO:0000256" key="9">
    <source>
        <dbReference type="ARBA" id="ARBA00038962"/>
    </source>
</evidence>
<evidence type="ECO:0000256" key="2">
    <source>
        <dbReference type="ARBA" id="ARBA00005086"/>
    </source>
</evidence>
<comment type="pathway">
    <text evidence="2">Lipid metabolism; butanoate metabolism.</text>
</comment>
<dbReference type="EMBL" id="CM001441">
    <property type="protein sequence ID" value="EHQ90360.1"/>
    <property type="molecule type" value="Genomic_DNA"/>
</dbReference>
<evidence type="ECO:0000259" key="13">
    <source>
        <dbReference type="Pfam" id="PF02737"/>
    </source>
</evidence>
<comment type="similarity">
    <text evidence="3">Belongs to the 3-hydroxyacyl-CoA dehydrogenase family.</text>
</comment>
<proteinExistence type="inferred from homology"/>
<evidence type="ECO:0000256" key="8">
    <source>
        <dbReference type="ARBA" id="ARBA00023027"/>
    </source>
</evidence>
<keyword evidence="6" id="KW-0597">Phosphoprotein</keyword>
<feature type="domain" description="3-hydroxyacyl-CoA dehydrogenase C-terminal" evidence="12">
    <location>
        <begin position="192"/>
        <end position="290"/>
    </location>
</feature>
<dbReference type="InterPro" id="IPR022694">
    <property type="entry name" value="3-OHacyl-CoA_DH"/>
</dbReference>
<evidence type="ECO:0000256" key="7">
    <source>
        <dbReference type="ARBA" id="ARBA00023002"/>
    </source>
</evidence>
<dbReference type="InterPro" id="IPR006176">
    <property type="entry name" value="3-OHacyl-CoA_DH_NAD-bd"/>
</dbReference>
<dbReference type="InterPro" id="IPR008927">
    <property type="entry name" value="6-PGluconate_DH-like_C_sf"/>
</dbReference>
<sequence>MLRVETIKRICNLGTGTIGPSITLTFAMAGYQVFMFGRSDASVKRGFQRIETILGSFCENNIIQKNQVPEIMGRIKGVTTLEEAAEGADFVIEGIVENLIAKQEVFGKMEELCPANTVFASSTSGLSPTLIAEKLDHKDRFVAAHFWNPPHLIPLVEVVPGKHTSQKTVDFTAQLMEKVGKKPVVLNREALGFIGNRLQFAMLREALYLIESGIATKEAVDTTIKYTLGRRLAATGPFESADLSGLDIINNIASYLFEDLCNHSHVSPILRELVDQGNLGAKNGSGFYEWTIDELTKINKIRENDLIQWLNKDKTGRNP</sequence>
<evidence type="ECO:0000313" key="14">
    <source>
        <dbReference type="EMBL" id="EHQ90360.1"/>
    </source>
</evidence>
<dbReference type="SUPFAM" id="SSF51735">
    <property type="entry name" value="NAD(P)-binding Rossmann-fold domains"/>
    <property type="match status" value="1"/>
</dbReference>
<dbReference type="HOGENOM" id="CLU_009834_2_0_9"/>
<dbReference type="PANTHER" id="PTHR48075:SF1">
    <property type="entry name" value="LAMBDA-CRYSTALLIN HOMOLOG"/>
    <property type="match status" value="1"/>
</dbReference>
<dbReference type="GO" id="GO:0070403">
    <property type="term" value="F:NAD+ binding"/>
    <property type="evidence" value="ECO:0007669"/>
    <property type="project" value="InterPro"/>
</dbReference>
<dbReference type="InterPro" id="IPR006180">
    <property type="entry name" value="3-OHacyl-CoA_DH_CS"/>
</dbReference>
<feature type="site" description="Important for catalytic activity" evidence="11">
    <location>
        <position position="145"/>
    </location>
</feature>
<dbReference type="GO" id="GO:0005737">
    <property type="term" value="C:cytoplasm"/>
    <property type="evidence" value="ECO:0007669"/>
    <property type="project" value="UniProtKB-SubCell"/>
</dbReference>
<dbReference type="InterPro" id="IPR036291">
    <property type="entry name" value="NAD(P)-bd_dom_sf"/>
</dbReference>
<feature type="domain" description="3-hydroxyacyl-CoA dehydrogenase NAD binding" evidence="13">
    <location>
        <begin position="12"/>
        <end position="187"/>
    </location>
</feature>
<keyword evidence="5" id="KW-0963">Cytoplasm</keyword>
<dbReference type="RefSeq" id="WP_007784719.1">
    <property type="nucleotide sequence ID" value="NZ_CM001441.1"/>
</dbReference>
<evidence type="ECO:0000259" key="12">
    <source>
        <dbReference type="Pfam" id="PF00725"/>
    </source>
</evidence>
<dbReference type="PANTHER" id="PTHR48075">
    <property type="entry name" value="3-HYDROXYACYL-COA DEHYDROGENASE FAMILY PROTEIN"/>
    <property type="match status" value="1"/>
</dbReference>
<evidence type="ECO:0000256" key="10">
    <source>
        <dbReference type="ARBA" id="ARBA00042709"/>
    </source>
</evidence>
<evidence type="ECO:0000256" key="11">
    <source>
        <dbReference type="PIRSR" id="PIRSR000105-1"/>
    </source>
</evidence>
<dbReference type="GO" id="GO:0019605">
    <property type="term" value="P:butyrate metabolic process"/>
    <property type="evidence" value="ECO:0007669"/>
    <property type="project" value="UniProtKB-UniPathway"/>
</dbReference>
<comment type="subcellular location">
    <subcellularLocation>
        <location evidence="1">Cytoplasm</location>
    </subcellularLocation>
</comment>
<protein>
    <recommendedName>
        <fullName evidence="10">L-gulonate 3-dehydrogenase</fullName>
        <ecNumber evidence="9">1.1.1.45</ecNumber>
    </recommendedName>
    <alternativeName>
        <fullName evidence="10">L-gulonate 3-dehydrogenase</fullName>
    </alternativeName>
</protein>
<keyword evidence="15" id="KW-1185">Reference proteome</keyword>
<gene>
    <name evidence="14" type="ORF">DesyoDRAFT_3331</name>
</gene>
<dbReference type="Pfam" id="PF00725">
    <property type="entry name" value="3HCDH"/>
    <property type="match status" value="1"/>
</dbReference>
<dbReference type="GO" id="GO:0050104">
    <property type="term" value="F:L-gulonate 3-dehydrogenase activity"/>
    <property type="evidence" value="ECO:0007669"/>
    <property type="project" value="UniProtKB-EC"/>
</dbReference>
<dbReference type="eggNOG" id="COG1250">
    <property type="taxonomic scope" value="Bacteria"/>
</dbReference>
<dbReference type="UniPathway" id="UPA00863"/>
<dbReference type="PIRSF" id="PIRSF000105">
    <property type="entry name" value="HCDH"/>
    <property type="match status" value="1"/>
</dbReference>
<name>H5Y5B0_9FIRM</name>
<dbReference type="SUPFAM" id="SSF48179">
    <property type="entry name" value="6-phosphogluconate dehydrogenase C-terminal domain-like"/>
    <property type="match status" value="1"/>
</dbReference>
<dbReference type="Pfam" id="PF02737">
    <property type="entry name" value="3HCDH_N"/>
    <property type="match status" value="1"/>
</dbReference>
<dbReference type="Proteomes" id="UP000005104">
    <property type="component" value="Chromosome"/>
</dbReference>
<dbReference type="Gene3D" id="3.40.50.720">
    <property type="entry name" value="NAD(P)-binding Rossmann-like Domain"/>
    <property type="match status" value="1"/>
</dbReference>
<dbReference type="Gene3D" id="1.10.1040.10">
    <property type="entry name" value="N-(1-d-carboxylethyl)-l-norvaline Dehydrogenase, domain 2"/>
    <property type="match status" value="1"/>
</dbReference>
<dbReference type="OrthoDB" id="9815331at2"/>
<dbReference type="PROSITE" id="PS00067">
    <property type="entry name" value="3HCDH"/>
    <property type="match status" value="1"/>
</dbReference>
<dbReference type="InterPro" id="IPR013328">
    <property type="entry name" value="6PGD_dom2"/>
</dbReference>